<feature type="region of interest" description="Disordered" evidence="1">
    <location>
        <begin position="61"/>
        <end position="80"/>
    </location>
</feature>
<proteinExistence type="predicted"/>
<sequence>MTAGRGVTAGEGVTAGRESTGRESAGEADATGVVRTEAGAGAVDAVAVVVPRTGGVEALPPTRSVEAPLKTSNHIKGLRR</sequence>
<gene>
    <name evidence="2" type="ORF">FHS22_005396</name>
</gene>
<dbReference type="AlphaFoldDB" id="A0A841DDD0"/>
<reference evidence="2 3" key="1">
    <citation type="submission" date="2020-08" db="EMBL/GenBank/DDBJ databases">
        <title>Genomic Encyclopedia of Type Strains, Phase III (KMG-III): the genomes of soil and plant-associated and newly described type strains.</title>
        <authorList>
            <person name="Whitman W."/>
        </authorList>
    </citation>
    <scope>NUCLEOTIDE SEQUENCE [LARGE SCALE GENOMIC DNA]</scope>
    <source>
        <strain evidence="2 3">CECT 3303</strain>
    </source>
</reference>
<accession>A0A841DDD0</accession>
<dbReference type="EMBL" id="JACHJJ010000021">
    <property type="protein sequence ID" value="MBB5966105.1"/>
    <property type="molecule type" value="Genomic_DNA"/>
</dbReference>
<protein>
    <submittedName>
        <fullName evidence="2">Uncharacterized protein</fullName>
    </submittedName>
</protein>
<evidence type="ECO:0000313" key="3">
    <source>
        <dbReference type="Proteomes" id="UP000562352"/>
    </source>
</evidence>
<comment type="caution">
    <text evidence="2">The sequence shown here is derived from an EMBL/GenBank/DDBJ whole genome shotgun (WGS) entry which is preliminary data.</text>
</comment>
<feature type="region of interest" description="Disordered" evidence="1">
    <location>
        <begin position="1"/>
        <end position="33"/>
    </location>
</feature>
<organism evidence="2 3">
    <name type="scientific">Planomonospora venezuelensis</name>
    <dbReference type="NCBI Taxonomy" id="1999"/>
    <lineage>
        <taxon>Bacteria</taxon>
        <taxon>Bacillati</taxon>
        <taxon>Actinomycetota</taxon>
        <taxon>Actinomycetes</taxon>
        <taxon>Streptosporangiales</taxon>
        <taxon>Streptosporangiaceae</taxon>
        <taxon>Planomonospora</taxon>
    </lineage>
</organism>
<dbReference type="Proteomes" id="UP000562352">
    <property type="component" value="Unassembled WGS sequence"/>
</dbReference>
<name>A0A841DDD0_PLAVE</name>
<keyword evidence="3" id="KW-1185">Reference proteome</keyword>
<dbReference type="RefSeq" id="WP_184945963.1">
    <property type="nucleotide sequence ID" value="NZ_BAAAWZ010000004.1"/>
</dbReference>
<evidence type="ECO:0000313" key="2">
    <source>
        <dbReference type="EMBL" id="MBB5966105.1"/>
    </source>
</evidence>
<evidence type="ECO:0000256" key="1">
    <source>
        <dbReference type="SAM" id="MobiDB-lite"/>
    </source>
</evidence>